<accession>A0A4Y9ZLH2</accession>
<sequence>MPDISLCQPPRIPPEQKPRLSSQARKAHLRIAINTDVVPTSAASSVLQIPGTDA</sequence>
<gene>
    <name evidence="2" type="ORF">EWM64_g9209</name>
</gene>
<evidence type="ECO:0000313" key="2">
    <source>
        <dbReference type="EMBL" id="TFY74803.1"/>
    </source>
</evidence>
<reference evidence="2 3" key="1">
    <citation type="submission" date="2019-02" db="EMBL/GenBank/DDBJ databases">
        <title>Genome sequencing of the rare red list fungi Hericium alpestre (H. flagellum).</title>
        <authorList>
            <person name="Buettner E."/>
            <person name="Kellner H."/>
        </authorList>
    </citation>
    <scope>NUCLEOTIDE SEQUENCE [LARGE SCALE GENOMIC DNA]</scope>
    <source>
        <strain evidence="2 3">DSM 108284</strain>
    </source>
</reference>
<organism evidence="2 3">
    <name type="scientific">Hericium alpestre</name>
    <dbReference type="NCBI Taxonomy" id="135208"/>
    <lineage>
        <taxon>Eukaryota</taxon>
        <taxon>Fungi</taxon>
        <taxon>Dikarya</taxon>
        <taxon>Basidiomycota</taxon>
        <taxon>Agaricomycotina</taxon>
        <taxon>Agaricomycetes</taxon>
        <taxon>Russulales</taxon>
        <taxon>Hericiaceae</taxon>
        <taxon>Hericium</taxon>
    </lineage>
</organism>
<keyword evidence="3" id="KW-1185">Reference proteome</keyword>
<evidence type="ECO:0000256" key="1">
    <source>
        <dbReference type="SAM" id="MobiDB-lite"/>
    </source>
</evidence>
<dbReference type="AlphaFoldDB" id="A0A4Y9ZLH2"/>
<evidence type="ECO:0000313" key="3">
    <source>
        <dbReference type="Proteomes" id="UP000298061"/>
    </source>
</evidence>
<dbReference type="EMBL" id="SFCI01001864">
    <property type="protein sequence ID" value="TFY74803.1"/>
    <property type="molecule type" value="Genomic_DNA"/>
</dbReference>
<name>A0A4Y9ZLH2_9AGAM</name>
<protein>
    <submittedName>
        <fullName evidence="2">Uncharacterized protein</fullName>
    </submittedName>
</protein>
<proteinExistence type="predicted"/>
<dbReference type="Proteomes" id="UP000298061">
    <property type="component" value="Unassembled WGS sequence"/>
</dbReference>
<feature type="region of interest" description="Disordered" evidence="1">
    <location>
        <begin position="1"/>
        <end position="21"/>
    </location>
</feature>
<comment type="caution">
    <text evidence="2">The sequence shown here is derived from an EMBL/GenBank/DDBJ whole genome shotgun (WGS) entry which is preliminary data.</text>
</comment>